<keyword evidence="2 4" id="KW-0238">DNA-binding</keyword>
<protein>
    <submittedName>
        <fullName evidence="7">TetR/AcrR family transcriptional regulator</fullName>
    </submittedName>
</protein>
<organism evidence="7 8">
    <name type="scientific">Desulfobacter hydrogenophilus</name>
    <dbReference type="NCBI Taxonomy" id="2291"/>
    <lineage>
        <taxon>Bacteria</taxon>
        <taxon>Pseudomonadati</taxon>
        <taxon>Thermodesulfobacteriota</taxon>
        <taxon>Desulfobacteria</taxon>
        <taxon>Desulfobacterales</taxon>
        <taxon>Desulfobacteraceae</taxon>
        <taxon>Desulfobacter</taxon>
    </lineage>
</organism>
<dbReference type="GO" id="GO:0003677">
    <property type="term" value="F:DNA binding"/>
    <property type="evidence" value="ECO:0007669"/>
    <property type="project" value="UniProtKB-UniRule"/>
</dbReference>
<dbReference type="Proteomes" id="UP000248798">
    <property type="component" value="Unassembled WGS sequence"/>
</dbReference>
<dbReference type="RefSeq" id="WP_111952506.1">
    <property type="nucleotide sequence ID" value="NZ_CP036313.1"/>
</dbReference>
<dbReference type="Gene3D" id="1.10.357.10">
    <property type="entry name" value="Tetracycline Repressor, domain 2"/>
    <property type="match status" value="1"/>
</dbReference>
<evidence type="ECO:0000256" key="1">
    <source>
        <dbReference type="ARBA" id="ARBA00023015"/>
    </source>
</evidence>
<dbReference type="InterPro" id="IPR036271">
    <property type="entry name" value="Tet_transcr_reg_TetR-rel_C_sf"/>
</dbReference>
<dbReference type="Proteomes" id="UP000293902">
    <property type="component" value="Chromosome"/>
</dbReference>
<keyword evidence="9" id="KW-1185">Reference proteome</keyword>
<keyword evidence="3" id="KW-0804">Transcription</keyword>
<dbReference type="OrthoDB" id="270177at2"/>
<reference evidence="6 9" key="2">
    <citation type="submission" date="2019-02" db="EMBL/GenBank/DDBJ databases">
        <title>Complete genome sequence of Desulfobacter hydrogenophilus AcRS1.</title>
        <authorList>
            <person name="Marietou A."/>
            <person name="Lund M.B."/>
            <person name="Marshall I.P.G."/>
            <person name="Schreiber L."/>
            <person name="Jorgensen B."/>
        </authorList>
    </citation>
    <scope>NUCLEOTIDE SEQUENCE [LARGE SCALE GENOMIC DNA]</scope>
    <source>
        <strain evidence="6 9">AcRS1</strain>
    </source>
</reference>
<reference evidence="7 8" key="1">
    <citation type="submission" date="2018-06" db="EMBL/GenBank/DDBJ databases">
        <title>Complete Genome Sequence of Desulfobacter hydrogenophilus (DSM3380).</title>
        <authorList>
            <person name="Marietou A."/>
            <person name="Schreiber L."/>
            <person name="Marshall I."/>
            <person name="Jorgensen B."/>
        </authorList>
    </citation>
    <scope>NUCLEOTIDE SEQUENCE [LARGE SCALE GENOMIC DNA]</scope>
    <source>
        <strain evidence="7 8">DSM 3380</strain>
    </source>
</reference>
<sequence length="190" mass="21553">MAKALFDRDDVIDKSIQLFWQNGFSGSSMQQVVKATGLKPGSIYHAFGNKEGLFREALDNYAQKGLRQIRKVLDNAPSVGKGICSILEKYIQESTRKDYCSCFLVKTQLELATEGNELYELASEKLGTIEALYETYLEKEFGSQVSRDRATSLMLNIFGMRVYGYRQGSAHRMREGLKQGLPWLPWDQAD</sequence>
<proteinExistence type="predicted"/>
<evidence type="ECO:0000313" key="9">
    <source>
        <dbReference type="Proteomes" id="UP000293902"/>
    </source>
</evidence>
<accession>A0A328FHG9</accession>
<evidence type="ECO:0000256" key="3">
    <source>
        <dbReference type="ARBA" id="ARBA00023163"/>
    </source>
</evidence>
<dbReference type="EMBL" id="QLNI01000001">
    <property type="protein sequence ID" value="RAM03879.1"/>
    <property type="molecule type" value="Genomic_DNA"/>
</dbReference>
<keyword evidence="1" id="KW-0805">Transcription regulation</keyword>
<evidence type="ECO:0000256" key="2">
    <source>
        <dbReference type="ARBA" id="ARBA00023125"/>
    </source>
</evidence>
<evidence type="ECO:0000313" key="6">
    <source>
        <dbReference type="EMBL" id="QBH12894.1"/>
    </source>
</evidence>
<dbReference type="PANTHER" id="PTHR47506">
    <property type="entry name" value="TRANSCRIPTIONAL REGULATORY PROTEIN"/>
    <property type="match status" value="1"/>
</dbReference>
<evidence type="ECO:0000313" key="7">
    <source>
        <dbReference type="EMBL" id="RAM03879.1"/>
    </source>
</evidence>
<dbReference type="InterPro" id="IPR009057">
    <property type="entry name" value="Homeodomain-like_sf"/>
</dbReference>
<dbReference type="AlphaFoldDB" id="A0A328FHG9"/>
<dbReference type="EMBL" id="CP036313">
    <property type="protein sequence ID" value="QBH12894.1"/>
    <property type="molecule type" value="Genomic_DNA"/>
</dbReference>
<feature type="DNA-binding region" description="H-T-H motif" evidence="4">
    <location>
        <begin position="28"/>
        <end position="47"/>
    </location>
</feature>
<dbReference type="Pfam" id="PF00440">
    <property type="entry name" value="TetR_N"/>
    <property type="match status" value="1"/>
</dbReference>
<dbReference type="InterPro" id="IPR001647">
    <property type="entry name" value="HTH_TetR"/>
</dbReference>
<evidence type="ECO:0000259" key="5">
    <source>
        <dbReference type="PROSITE" id="PS50977"/>
    </source>
</evidence>
<dbReference type="PROSITE" id="PS50977">
    <property type="entry name" value="HTH_TETR_2"/>
    <property type="match status" value="1"/>
</dbReference>
<dbReference type="PANTHER" id="PTHR47506:SF10">
    <property type="entry name" value="TRANSCRIPTIONAL REGULATORY PROTEIN"/>
    <property type="match status" value="1"/>
</dbReference>
<feature type="domain" description="HTH tetR-type" evidence="5">
    <location>
        <begin position="5"/>
        <end position="65"/>
    </location>
</feature>
<dbReference type="SUPFAM" id="SSF46689">
    <property type="entry name" value="Homeodomain-like"/>
    <property type="match status" value="1"/>
</dbReference>
<dbReference type="SUPFAM" id="SSF48498">
    <property type="entry name" value="Tetracyclin repressor-like, C-terminal domain"/>
    <property type="match status" value="1"/>
</dbReference>
<dbReference type="PRINTS" id="PR00455">
    <property type="entry name" value="HTHTETR"/>
</dbReference>
<evidence type="ECO:0000256" key="4">
    <source>
        <dbReference type="PROSITE-ProRule" id="PRU00335"/>
    </source>
</evidence>
<name>A0A328FHG9_9BACT</name>
<evidence type="ECO:0000313" key="8">
    <source>
        <dbReference type="Proteomes" id="UP000248798"/>
    </source>
</evidence>
<gene>
    <name evidence="7" type="ORF">DO021_00165</name>
    <name evidence="6" type="ORF">EYB58_08180</name>
</gene>